<feature type="region of interest" description="Disordered" evidence="1">
    <location>
        <begin position="1"/>
        <end position="224"/>
    </location>
</feature>
<dbReference type="AlphaFoldDB" id="A0AB34G761"/>
<organism evidence="3 4">
    <name type="scientific">Eschrichtius robustus</name>
    <name type="common">California gray whale</name>
    <name type="synonym">Eschrichtius gibbosus</name>
    <dbReference type="NCBI Taxonomy" id="9764"/>
    <lineage>
        <taxon>Eukaryota</taxon>
        <taxon>Metazoa</taxon>
        <taxon>Chordata</taxon>
        <taxon>Craniata</taxon>
        <taxon>Vertebrata</taxon>
        <taxon>Euteleostomi</taxon>
        <taxon>Mammalia</taxon>
        <taxon>Eutheria</taxon>
        <taxon>Laurasiatheria</taxon>
        <taxon>Artiodactyla</taxon>
        <taxon>Whippomorpha</taxon>
        <taxon>Cetacea</taxon>
        <taxon>Mysticeti</taxon>
        <taxon>Eschrichtiidae</taxon>
        <taxon>Eschrichtius</taxon>
    </lineage>
</organism>
<comment type="caution">
    <text evidence="3">The sequence shown here is derived from an EMBL/GenBank/DDBJ whole genome shotgun (WGS) entry which is preliminary data.</text>
</comment>
<feature type="compositionally biased region" description="Acidic residues" evidence="1">
    <location>
        <begin position="108"/>
        <end position="119"/>
    </location>
</feature>
<feature type="compositionally biased region" description="Acidic residues" evidence="1">
    <location>
        <begin position="163"/>
        <end position="178"/>
    </location>
</feature>
<dbReference type="GO" id="GO:0003682">
    <property type="term" value="F:chromatin binding"/>
    <property type="evidence" value="ECO:0007669"/>
    <property type="project" value="TreeGrafter"/>
</dbReference>
<feature type="compositionally biased region" description="Basic and acidic residues" evidence="1">
    <location>
        <begin position="73"/>
        <end position="100"/>
    </location>
</feature>
<feature type="compositionally biased region" description="Low complexity" evidence="1">
    <location>
        <begin position="194"/>
        <end position="210"/>
    </location>
</feature>
<dbReference type="PANTHER" id="PTHR47827">
    <property type="entry name" value="AHD DOMAIN-CONTAINING PROTEIN"/>
    <property type="match status" value="1"/>
</dbReference>
<gene>
    <name evidence="3" type="ORF">J1605_001266</name>
</gene>
<feature type="compositionally biased region" description="Basic and acidic residues" evidence="1">
    <location>
        <begin position="1"/>
        <end position="15"/>
    </location>
</feature>
<dbReference type="InterPro" id="IPR052790">
    <property type="entry name" value="YEATS_domain"/>
</dbReference>
<dbReference type="InterPro" id="IPR040930">
    <property type="entry name" value="AF-9_AHD"/>
</dbReference>
<proteinExistence type="predicted"/>
<sequence length="300" mass="32923">MAFKEPKPMSKEPKPDSNLLTITSGQQEKKPPSKRPPVSDSEELSAKKRKKSSSEALFKSFSNAPPLILTCSADKKQIKDKSHGKMGKVKIESETSEKKKSTLPPFDDIVDPNDSDVEENMSSKSDSEQPSPASSSSSSSSTPSQTRQQGPLRSIMKDLHSDDNEEESDEAEDNDNDSEMERPVNRGGSRSRRVSLSDGSDSESSSASSPLHHEPPPPLLKTNNNQILEVKSPIKQSKSDKQIKNGECDKVGVQSITIVNLIEETGHFHITNTTFDFDLCSLDKTTVRKLQSYLETSGTS</sequence>
<protein>
    <recommendedName>
        <fullName evidence="2">AF-9 ANC1 homology domain-containing protein</fullName>
    </recommendedName>
</protein>
<evidence type="ECO:0000313" key="4">
    <source>
        <dbReference type="Proteomes" id="UP001159641"/>
    </source>
</evidence>
<dbReference type="Pfam" id="PF17793">
    <property type="entry name" value="AHD"/>
    <property type="match status" value="1"/>
</dbReference>
<feature type="domain" description="AF-9 ANC1 homology" evidence="2">
    <location>
        <begin position="258"/>
        <end position="295"/>
    </location>
</feature>
<reference evidence="3 4" key="1">
    <citation type="submission" date="2022-11" db="EMBL/GenBank/DDBJ databases">
        <title>Whole genome sequence of Eschrichtius robustus ER-17-0199.</title>
        <authorList>
            <person name="Bruniche-Olsen A."/>
            <person name="Black A.N."/>
            <person name="Fields C.J."/>
            <person name="Walden K."/>
            <person name="Dewoody J.A."/>
        </authorList>
    </citation>
    <scope>NUCLEOTIDE SEQUENCE [LARGE SCALE GENOMIC DNA]</scope>
    <source>
        <strain evidence="3">ER-17-0199</strain>
        <tissue evidence="3">Blubber</tissue>
    </source>
</reference>
<dbReference type="EMBL" id="JAIQCJ010002624">
    <property type="protein sequence ID" value="KAJ8775546.1"/>
    <property type="molecule type" value="Genomic_DNA"/>
</dbReference>
<feature type="compositionally biased region" description="Low complexity" evidence="1">
    <location>
        <begin position="122"/>
        <end position="144"/>
    </location>
</feature>
<evidence type="ECO:0000259" key="2">
    <source>
        <dbReference type="Pfam" id="PF17793"/>
    </source>
</evidence>
<dbReference type="GO" id="GO:0045893">
    <property type="term" value="P:positive regulation of DNA-templated transcription"/>
    <property type="evidence" value="ECO:0007669"/>
    <property type="project" value="TreeGrafter"/>
</dbReference>
<name>A0AB34G761_ESCRO</name>
<accession>A0AB34G761</accession>
<dbReference type="Proteomes" id="UP001159641">
    <property type="component" value="Unassembled WGS sequence"/>
</dbReference>
<dbReference type="Gene3D" id="1.20.1270.290">
    <property type="match status" value="1"/>
</dbReference>
<evidence type="ECO:0000313" key="3">
    <source>
        <dbReference type="EMBL" id="KAJ8775546.1"/>
    </source>
</evidence>
<dbReference type="GO" id="GO:0008023">
    <property type="term" value="C:transcription elongation factor complex"/>
    <property type="evidence" value="ECO:0007669"/>
    <property type="project" value="TreeGrafter"/>
</dbReference>
<evidence type="ECO:0000256" key="1">
    <source>
        <dbReference type="SAM" id="MobiDB-lite"/>
    </source>
</evidence>
<keyword evidence="4" id="KW-1185">Reference proteome</keyword>
<dbReference type="PANTHER" id="PTHR47827:SF5">
    <property type="entry name" value="PROTEIN AF-9"/>
    <property type="match status" value="1"/>
</dbReference>